<comment type="subcellular location">
    <subcellularLocation>
        <location evidence="1">Cell membrane</location>
        <topology evidence="1">Multi-pass membrane protein</topology>
    </subcellularLocation>
</comment>
<feature type="region of interest" description="Disordered" evidence="6">
    <location>
        <begin position="277"/>
        <end position="310"/>
    </location>
</feature>
<sequence length="310" mass="33564">MPKRSWVGVLRRTAAEFKEDNLSDWAAALTYYAVLSIFPALLALVSLLGLFGSGAIQPLIDALGQVAPANVREILTEVLTSLQNSRGASGIAFIAGLAVALWSASGYVAAFMRAANAVYDMPEGRPWWMLLPLRVGITLVVVVLVAVSAIAAVFTGGLAQQAAALLGIGPTAVTVWNIAKWPVILLFVIFILALLYWAAPNVKPPGFRWITPGSAIAVVLWLVASAAFAFYVANFSSYNRTYGTLAGVIVFLVWLWISNIAVLLGVEFDAEMQRGRAVRAGQPPEAEPYARPRSTRKFDERQRQRVRHPA</sequence>
<dbReference type="AlphaFoldDB" id="A0A9X3NRZ0"/>
<feature type="transmembrane region" description="Helical" evidence="7">
    <location>
        <begin position="209"/>
        <end position="233"/>
    </location>
</feature>
<dbReference type="Pfam" id="PF03631">
    <property type="entry name" value="Virul_fac_BrkB"/>
    <property type="match status" value="1"/>
</dbReference>
<reference evidence="8" key="1">
    <citation type="submission" date="2021-10" db="EMBL/GenBank/DDBJ databases">
        <title>Streptomonospora sp. nov., isolated from mangrove soil.</title>
        <authorList>
            <person name="Chen X."/>
            <person name="Ge X."/>
            <person name="Liu W."/>
        </authorList>
    </citation>
    <scope>NUCLEOTIDE SEQUENCE</scope>
    <source>
        <strain evidence="8">S1-112</strain>
    </source>
</reference>
<keyword evidence="2" id="KW-1003">Cell membrane</keyword>
<proteinExistence type="predicted"/>
<keyword evidence="3 7" id="KW-0812">Transmembrane</keyword>
<feature type="transmembrane region" description="Helical" evidence="7">
    <location>
        <begin position="91"/>
        <end position="112"/>
    </location>
</feature>
<comment type="caution">
    <text evidence="8">The sequence shown here is derived from an EMBL/GenBank/DDBJ whole genome shotgun (WGS) entry which is preliminary data.</text>
</comment>
<dbReference type="InterPro" id="IPR017039">
    <property type="entry name" value="Virul_fac_BrkB"/>
</dbReference>
<evidence type="ECO:0000256" key="7">
    <source>
        <dbReference type="SAM" id="Phobius"/>
    </source>
</evidence>
<protein>
    <submittedName>
        <fullName evidence="8">YihY/virulence factor BrkB family protein</fullName>
    </submittedName>
</protein>
<dbReference type="GO" id="GO:0005886">
    <property type="term" value="C:plasma membrane"/>
    <property type="evidence" value="ECO:0007669"/>
    <property type="project" value="UniProtKB-SubCell"/>
</dbReference>
<dbReference type="NCBIfam" id="TIGR00765">
    <property type="entry name" value="yihY_not_rbn"/>
    <property type="match status" value="1"/>
</dbReference>
<evidence type="ECO:0000256" key="2">
    <source>
        <dbReference type="ARBA" id="ARBA00022475"/>
    </source>
</evidence>
<dbReference type="Proteomes" id="UP001140076">
    <property type="component" value="Unassembled WGS sequence"/>
</dbReference>
<feature type="transmembrane region" description="Helical" evidence="7">
    <location>
        <begin position="29"/>
        <end position="51"/>
    </location>
</feature>
<organism evidence="8 9">
    <name type="scientific">Streptomonospora mangrovi</name>
    <dbReference type="NCBI Taxonomy" id="2883123"/>
    <lineage>
        <taxon>Bacteria</taxon>
        <taxon>Bacillati</taxon>
        <taxon>Actinomycetota</taxon>
        <taxon>Actinomycetes</taxon>
        <taxon>Streptosporangiales</taxon>
        <taxon>Nocardiopsidaceae</taxon>
        <taxon>Streptomonospora</taxon>
    </lineage>
</organism>
<evidence type="ECO:0000313" key="8">
    <source>
        <dbReference type="EMBL" id="MDA0565685.1"/>
    </source>
</evidence>
<name>A0A9X3NRZ0_9ACTN</name>
<evidence type="ECO:0000256" key="4">
    <source>
        <dbReference type="ARBA" id="ARBA00022989"/>
    </source>
</evidence>
<evidence type="ECO:0000313" key="9">
    <source>
        <dbReference type="Proteomes" id="UP001140076"/>
    </source>
</evidence>
<dbReference type="EMBL" id="JAJAQC010000025">
    <property type="protein sequence ID" value="MDA0565685.1"/>
    <property type="molecule type" value="Genomic_DNA"/>
</dbReference>
<keyword evidence="5 7" id="KW-0472">Membrane</keyword>
<feature type="transmembrane region" description="Helical" evidence="7">
    <location>
        <begin position="178"/>
        <end position="197"/>
    </location>
</feature>
<evidence type="ECO:0000256" key="6">
    <source>
        <dbReference type="SAM" id="MobiDB-lite"/>
    </source>
</evidence>
<keyword evidence="4 7" id="KW-1133">Transmembrane helix</keyword>
<accession>A0A9X3NRZ0</accession>
<feature type="transmembrane region" description="Helical" evidence="7">
    <location>
        <begin position="133"/>
        <end position="158"/>
    </location>
</feature>
<evidence type="ECO:0000256" key="5">
    <source>
        <dbReference type="ARBA" id="ARBA00023136"/>
    </source>
</evidence>
<evidence type="ECO:0000256" key="3">
    <source>
        <dbReference type="ARBA" id="ARBA00022692"/>
    </source>
</evidence>
<dbReference type="PIRSF" id="PIRSF035875">
    <property type="entry name" value="RNase_BN"/>
    <property type="match status" value="1"/>
</dbReference>
<keyword evidence="9" id="KW-1185">Reference proteome</keyword>
<gene>
    <name evidence="8" type="ORF">LG943_15360</name>
</gene>
<dbReference type="PANTHER" id="PTHR30213">
    <property type="entry name" value="INNER MEMBRANE PROTEIN YHJD"/>
    <property type="match status" value="1"/>
</dbReference>
<feature type="transmembrane region" description="Helical" evidence="7">
    <location>
        <begin position="245"/>
        <end position="266"/>
    </location>
</feature>
<dbReference type="PANTHER" id="PTHR30213:SF0">
    <property type="entry name" value="UPF0761 MEMBRANE PROTEIN YIHY"/>
    <property type="match status" value="1"/>
</dbReference>
<evidence type="ECO:0000256" key="1">
    <source>
        <dbReference type="ARBA" id="ARBA00004651"/>
    </source>
</evidence>